<reference evidence="7" key="1">
    <citation type="submission" date="2016-12" db="EMBL/GenBank/DDBJ databases">
        <authorList>
            <person name="Jung M.Y."/>
            <person name="Lee S.H."/>
        </authorList>
    </citation>
    <scope>NUCLEOTIDE SEQUENCE [LARGE SCALE GENOMIC DNA]</scope>
    <source>
        <strain evidence="7">WiKim39</strain>
    </source>
</reference>
<organism evidence="6 7">
    <name type="scientific">Companilactobacillus allii</name>
    <dbReference type="NCBI Taxonomy" id="1847728"/>
    <lineage>
        <taxon>Bacteria</taxon>
        <taxon>Bacillati</taxon>
        <taxon>Bacillota</taxon>
        <taxon>Bacilli</taxon>
        <taxon>Lactobacillales</taxon>
        <taxon>Lactobacillaceae</taxon>
        <taxon>Companilactobacillus</taxon>
    </lineage>
</organism>
<protein>
    <recommendedName>
        <fullName evidence="4">Putative HNH nuclease YajD</fullName>
    </recommendedName>
</protein>
<keyword evidence="2" id="KW-0378">Hydrolase</keyword>
<dbReference type="STRING" id="1847728.BTM29_11415"/>
<evidence type="ECO:0000313" key="6">
    <source>
        <dbReference type="EMBL" id="APX73123.1"/>
    </source>
</evidence>
<dbReference type="GO" id="GO:0004519">
    <property type="term" value="F:endonuclease activity"/>
    <property type="evidence" value="ECO:0007669"/>
    <property type="project" value="UniProtKB-KW"/>
</dbReference>
<evidence type="ECO:0000256" key="1">
    <source>
        <dbReference type="ARBA" id="ARBA00022722"/>
    </source>
</evidence>
<evidence type="ECO:0000256" key="3">
    <source>
        <dbReference type="ARBA" id="ARBA00038412"/>
    </source>
</evidence>
<dbReference type="GO" id="GO:0003676">
    <property type="term" value="F:nucleic acid binding"/>
    <property type="evidence" value="ECO:0007669"/>
    <property type="project" value="InterPro"/>
</dbReference>
<evidence type="ECO:0000256" key="4">
    <source>
        <dbReference type="ARBA" id="ARBA00040194"/>
    </source>
</evidence>
<dbReference type="GO" id="GO:0005829">
    <property type="term" value="C:cytosol"/>
    <property type="evidence" value="ECO:0007669"/>
    <property type="project" value="TreeGrafter"/>
</dbReference>
<comment type="similarity">
    <text evidence="3">Belongs to the HNH nuclease family.</text>
</comment>
<gene>
    <name evidence="6" type="ORF">BTM29_11415</name>
</gene>
<keyword evidence="6" id="KW-0255">Endonuclease</keyword>
<evidence type="ECO:0000313" key="7">
    <source>
        <dbReference type="Proteomes" id="UP000187499"/>
    </source>
</evidence>
<keyword evidence="7" id="KW-1185">Reference proteome</keyword>
<evidence type="ECO:0000259" key="5">
    <source>
        <dbReference type="Pfam" id="PF01844"/>
    </source>
</evidence>
<dbReference type="OrthoDB" id="9811997at2"/>
<dbReference type="Proteomes" id="UP000187499">
    <property type="component" value="Chromosome"/>
</dbReference>
<dbReference type="CDD" id="cd00085">
    <property type="entry name" value="HNHc"/>
    <property type="match status" value="1"/>
</dbReference>
<dbReference type="RefSeq" id="WP_076617913.1">
    <property type="nucleotide sequence ID" value="NZ_CP019323.1"/>
</dbReference>
<dbReference type="Pfam" id="PF01844">
    <property type="entry name" value="HNH"/>
    <property type="match status" value="1"/>
</dbReference>
<sequence>MAKSWAKWFYSSKKWHKCRASYIQSVGGLCERCLANGEYKPGWIVHHKTYLNTDNIHDPDITLNFDNLEYLCQDCHNKEHHRNDTTTRQGLIFDDEGNLVDVNEEDKQNYFN</sequence>
<dbReference type="GO" id="GO:0008270">
    <property type="term" value="F:zinc ion binding"/>
    <property type="evidence" value="ECO:0007669"/>
    <property type="project" value="InterPro"/>
</dbReference>
<evidence type="ECO:0000256" key="2">
    <source>
        <dbReference type="ARBA" id="ARBA00022801"/>
    </source>
</evidence>
<dbReference type="InterPro" id="IPR003615">
    <property type="entry name" value="HNH_nuc"/>
</dbReference>
<dbReference type="InterPro" id="IPR002711">
    <property type="entry name" value="HNH"/>
</dbReference>
<proteinExistence type="inferred from homology"/>
<accession>A0A1P8Q5L7</accession>
<keyword evidence="1" id="KW-0540">Nuclease</keyword>
<name>A0A1P8Q5L7_9LACO</name>
<dbReference type="PANTHER" id="PTHR41286">
    <property type="entry name" value="HNH NUCLEASE YAJD-RELATED"/>
    <property type="match status" value="1"/>
</dbReference>
<dbReference type="EMBL" id="CP019323">
    <property type="protein sequence ID" value="APX73123.1"/>
    <property type="molecule type" value="Genomic_DNA"/>
</dbReference>
<dbReference type="AlphaFoldDB" id="A0A1P8Q5L7"/>
<dbReference type="PANTHER" id="PTHR41286:SF1">
    <property type="entry name" value="HNH NUCLEASE YAJD-RELATED"/>
    <property type="match status" value="1"/>
</dbReference>
<feature type="domain" description="HNH" evidence="5">
    <location>
        <begin position="30"/>
        <end position="82"/>
    </location>
</feature>
<dbReference type="GO" id="GO:0016787">
    <property type="term" value="F:hydrolase activity"/>
    <property type="evidence" value="ECO:0007669"/>
    <property type="project" value="UniProtKB-KW"/>
</dbReference>
<dbReference type="KEGG" id="lalw:BTM29_11415"/>